<sequence>MHIVCCWDVLGLIICAWIPYAAVDWASEAWQISFSFAALHAYCEAEEVKATNLHAKHQRLDMEQRKALEEAEKQLCACTLTEEALMDLKAE</sequence>
<protein>
    <submittedName>
        <fullName evidence="1">Uncharacterized protein</fullName>
    </submittedName>
</protein>
<keyword evidence="2" id="KW-1185">Reference proteome</keyword>
<evidence type="ECO:0000313" key="2">
    <source>
        <dbReference type="Proteomes" id="UP001314263"/>
    </source>
</evidence>
<accession>A0AAV1IFG2</accession>
<gene>
    <name evidence="1" type="ORF">CVIRNUC_008185</name>
</gene>
<organism evidence="1 2">
    <name type="scientific">Coccomyxa viridis</name>
    <dbReference type="NCBI Taxonomy" id="1274662"/>
    <lineage>
        <taxon>Eukaryota</taxon>
        <taxon>Viridiplantae</taxon>
        <taxon>Chlorophyta</taxon>
        <taxon>core chlorophytes</taxon>
        <taxon>Trebouxiophyceae</taxon>
        <taxon>Trebouxiophyceae incertae sedis</taxon>
        <taxon>Coccomyxaceae</taxon>
        <taxon>Coccomyxa</taxon>
    </lineage>
</organism>
<evidence type="ECO:0000313" key="1">
    <source>
        <dbReference type="EMBL" id="CAK0784980.1"/>
    </source>
</evidence>
<name>A0AAV1IFG2_9CHLO</name>
<dbReference type="AlphaFoldDB" id="A0AAV1IFG2"/>
<dbReference type="EMBL" id="CAUYUE010000011">
    <property type="protein sequence ID" value="CAK0784980.1"/>
    <property type="molecule type" value="Genomic_DNA"/>
</dbReference>
<proteinExistence type="predicted"/>
<comment type="caution">
    <text evidence="1">The sequence shown here is derived from an EMBL/GenBank/DDBJ whole genome shotgun (WGS) entry which is preliminary data.</text>
</comment>
<dbReference type="Proteomes" id="UP001314263">
    <property type="component" value="Unassembled WGS sequence"/>
</dbReference>
<reference evidence="1 2" key="1">
    <citation type="submission" date="2023-10" db="EMBL/GenBank/DDBJ databases">
        <authorList>
            <person name="Maclean D."/>
            <person name="Macfadyen A."/>
        </authorList>
    </citation>
    <scope>NUCLEOTIDE SEQUENCE [LARGE SCALE GENOMIC DNA]</scope>
</reference>